<dbReference type="AlphaFoldDB" id="A0ABC8QU94"/>
<dbReference type="EMBL" id="CAUOFW020000692">
    <property type="protein sequence ID" value="CAK9135107.1"/>
    <property type="molecule type" value="Genomic_DNA"/>
</dbReference>
<gene>
    <name evidence="1" type="ORF">ILEXP_LOCUS2041</name>
</gene>
<accession>A0ABC8QU94</accession>
<organism evidence="1 2">
    <name type="scientific">Ilex paraguariensis</name>
    <name type="common">yerba mate</name>
    <dbReference type="NCBI Taxonomy" id="185542"/>
    <lineage>
        <taxon>Eukaryota</taxon>
        <taxon>Viridiplantae</taxon>
        <taxon>Streptophyta</taxon>
        <taxon>Embryophyta</taxon>
        <taxon>Tracheophyta</taxon>
        <taxon>Spermatophyta</taxon>
        <taxon>Magnoliopsida</taxon>
        <taxon>eudicotyledons</taxon>
        <taxon>Gunneridae</taxon>
        <taxon>Pentapetalae</taxon>
        <taxon>asterids</taxon>
        <taxon>campanulids</taxon>
        <taxon>Aquifoliales</taxon>
        <taxon>Aquifoliaceae</taxon>
        <taxon>Ilex</taxon>
    </lineage>
</organism>
<reference evidence="1 2" key="1">
    <citation type="submission" date="2024-02" db="EMBL/GenBank/DDBJ databases">
        <authorList>
            <person name="Vignale AGUSTIN F."/>
            <person name="Sosa J E."/>
            <person name="Modenutti C."/>
        </authorList>
    </citation>
    <scope>NUCLEOTIDE SEQUENCE [LARGE SCALE GENOMIC DNA]</scope>
</reference>
<sequence length="121" mass="13350">MGLGPGERNVNGDYVKTWSSKYGQSNQAHLISDFGLAELMPEGKEACLTRRVFGSLCYLALSIHWAKQSGSSGEDEIRVELMPEGKEACLTRRVFGSLCYLALSIHWPTTSDAELPRSPRS</sequence>
<evidence type="ECO:0000313" key="1">
    <source>
        <dbReference type="EMBL" id="CAK9135107.1"/>
    </source>
</evidence>
<keyword evidence="2" id="KW-1185">Reference proteome</keyword>
<evidence type="ECO:0000313" key="2">
    <source>
        <dbReference type="Proteomes" id="UP001642360"/>
    </source>
</evidence>
<protein>
    <submittedName>
        <fullName evidence="1">Uncharacterized protein</fullName>
    </submittedName>
</protein>
<dbReference type="Proteomes" id="UP001642360">
    <property type="component" value="Unassembled WGS sequence"/>
</dbReference>
<name>A0ABC8QU94_9AQUA</name>
<proteinExistence type="predicted"/>
<comment type="caution">
    <text evidence="1">The sequence shown here is derived from an EMBL/GenBank/DDBJ whole genome shotgun (WGS) entry which is preliminary data.</text>
</comment>